<dbReference type="Pfam" id="PF25598">
    <property type="entry name" value="ARM_PUB"/>
    <property type="match status" value="1"/>
</dbReference>
<reference evidence="2 3" key="1">
    <citation type="submission" date="2023-10" db="EMBL/GenBank/DDBJ databases">
        <title>Chromosome-scale genome assembly provides insights into flower coloration mechanisms of Canna indica.</title>
        <authorList>
            <person name="Li C."/>
        </authorList>
    </citation>
    <scope>NUCLEOTIDE SEQUENCE [LARGE SCALE GENOMIC DNA]</scope>
    <source>
        <tissue evidence="2">Flower</tissue>
    </source>
</reference>
<protein>
    <recommendedName>
        <fullName evidence="1">U-box domain-containing protein</fullName>
    </recommendedName>
</protein>
<feature type="domain" description="U-box" evidence="1">
    <location>
        <begin position="2"/>
        <end position="80"/>
    </location>
</feature>
<evidence type="ECO:0000259" key="1">
    <source>
        <dbReference type="Pfam" id="PF25598"/>
    </source>
</evidence>
<evidence type="ECO:0000313" key="3">
    <source>
        <dbReference type="Proteomes" id="UP001327560"/>
    </source>
</evidence>
<dbReference type="InterPro" id="IPR058678">
    <property type="entry name" value="ARM_PUB"/>
</dbReference>
<accession>A0AAQ3KFV0</accession>
<keyword evidence="3" id="KW-1185">Reference proteome</keyword>
<dbReference type="EMBL" id="CP136893">
    <property type="protein sequence ID" value="WOL05477.1"/>
    <property type="molecule type" value="Genomic_DNA"/>
</dbReference>
<evidence type="ECO:0000313" key="2">
    <source>
        <dbReference type="EMBL" id="WOL05477.1"/>
    </source>
</evidence>
<dbReference type="AlphaFoldDB" id="A0AAQ3KFV0"/>
<gene>
    <name evidence="2" type="ORF">Cni_G14206</name>
</gene>
<name>A0AAQ3KFV0_9LILI</name>
<proteinExistence type="predicted"/>
<organism evidence="2 3">
    <name type="scientific">Canna indica</name>
    <name type="common">Indian-shot</name>
    <dbReference type="NCBI Taxonomy" id="4628"/>
    <lineage>
        <taxon>Eukaryota</taxon>
        <taxon>Viridiplantae</taxon>
        <taxon>Streptophyta</taxon>
        <taxon>Embryophyta</taxon>
        <taxon>Tracheophyta</taxon>
        <taxon>Spermatophyta</taxon>
        <taxon>Magnoliopsida</taxon>
        <taxon>Liliopsida</taxon>
        <taxon>Zingiberales</taxon>
        <taxon>Cannaceae</taxon>
        <taxon>Canna</taxon>
    </lineage>
</organism>
<sequence length="89" mass="9304">MEVRINVAAMIEVVVAGARSAETRIAVGEMDEVMDGLVSMVEQRGNPRAVRVGIRGLFALCLAKENRGRAVAAGAAAAVVRRVGELTGL</sequence>
<dbReference type="Proteomes" id="UP001327560">
    <property type="component" value="Chromosome 4"/>
</dbReference>